<evidence type="ECO:0000256" key="3">
    <source>
        <dbReference type="PIRSR" id="PIRSR607760-2"/>
    </source>
</evidence>
<dbReference type="GO" id="GO:0004096">
    <property type="term" value="F:catalase activity"/>
    <property type="evidence" value="ECO:0007669"/>
    <property type="project" value="UniProtKB-EC"/>
</dbReference>
<comment type="similarity">
    <text evidence="1">Belongs to the manganese catalase family.</text>
</comment>
<dbReference type="Gene3D" id="1.20.1260.10">
    <property type="match status" value="1"/>
</dbReference>
<dbReference type="InterPro" id="IPR007760">
    <property type="entry name" value="Mn_catalase"/>
</dbReference>
<name>A0A2K4ZPA4_9FIRM</name>
<dbReference type="Pfam" id="PF05067">
    <property type="entry name" value="Mn_catalase"/>
    <property type="match status" value="1"/>
</dbReference>
<dbReference type="CDD" id="cd01051">
    <property type="entry name" value="Mn_catalase"/>
    <property type="match status" value="1"/>
</dbReference>
<dbReference type="AlphaFoldDB" id="A0A2K4ZPA4"/>
<feature type="binding site" evidence="2">
    <location>
        <position position="68"/>
    </location>
    <ligand>
        <name>Mn(2+)</name>
        <dbReference type="ChEBI" id="CHEBI:29035"/>
        <label>1</label>
    </ligand>
</feature>
<evidence type="ECO:0000313" key="4">
    <source>
        <dbReference type="EMBL" id="SOY32246.1"/>
    </source>
</evidence>
<dbReference type="InterPro" id="IPR039377">
    <property type="entry name" value="Mn_catalase_dom"/>
</dbReference>
<feature type="binding site" evidence="2">
    <location>
        <position position="65"/>
    </location>
    <ligand>
        <name>Mn(2+)</name>
        <dbReference type="ChEBI" id="CHEBI:29035"/>
        <label>1</label>
    </ligand>
</feature>
<reference evidence="4 5" key="1">
    <citation type="submission" date="2018-01" db="EMBL/GenBank/DDBJ databases">
        <authorList>
            <person name="Gaut B.S."/>
            <person name="Morton B.R."/>
            <person name="Clegg M.T."/>
            <person name="Duvall M.R."/>
        </authorList>
    </citation>
    <scope>NUCLEOTIDE SEQUENCE [LARGE SCALE GENOMIC DNA]</scope>
    <source>
        <strain evidence="4">GP69</strain>
    </source>
</reference>
<dbReference type="Proteomes" id="UP000236311">
    <property type="component" value="Unassembled WGS sequence"/>
</dbReference>
<evidence type="ECO:0000256" key="2">
    <source>
        <dbReference type="PIRSR" id="PIRSR607760-1"/>
    </source>
</evidence>
<dbReference type="SUPFAM" id="SSF47240">
    <property type="entry name" value="Ferritin-like"/>
    <property type="match status" value="1"/>
</dbReference>
<dbReference type="EC" id="1.11.1.6" evidence="4"/>
<evidence type="ECO:0000256" key="1">
    <source>
        <dbReference type="ARBA" id="ARBA00007644"/>
    </source>
</evidence>
<keyword evidence="2" id="KW-0464">Manganese</keyword>
<protein>
    <submittedName>
        <fullName evidence="4">Putative manganese catalase</fullName>
        <ecNumber evidence="4">1.11.1.6</ecNumber>
    </submittedName>
</protein>
<accession>A0A2K4ZPA4</accession>
<keyword evidence="3" id="KW-0106">Calcium</keyword>
<gene>
    <name evidence="4" type="primary">ydbD</name>
    <name evidence="4" type="ORF">AMURIS_05004</name>
</gene>
<keyword evidence="4" id="KW-0575">Peroxidase</keyword>
<dbReference type="EMBL" id="OFSM01000043">
    <property type="protein sequence ID" value="SOY32246.1"/>
    <property type="molecule type" value="Genomic_DNA"/>
</dbReference>
<dbReference type="OrthoDB" id="9800585at2"/>
<feature type="binding site" evidence="2">
    <location>
        <position position="169"/>
    </location>
    <ligand>
        <name>Mn(2+)</name>
        <dbReference type="ChEBI" id="CHEBI:29035"/>
        <label>1</label>
    </ligand>
</feature>
<keyword evidence="4" id="KW-0560">Oxidoreductase</keyword>
<dbReference type="InterPro" id="IPR009078">
    <property type="entry name" value="Ferritin-like_SF"/>
</dbReference>
<sequence>MWSYEKRLEFPVNIKEPNAMLAQAIISQYGGPDGEMGASMRYLSQRYSMPYREVAGLLTDIGTEELAHLEIVATIVHQLTRNLSMEEIEKCGFANYYVDHTVGVWPQAASGFPFTAAQFQVTGDPITDLMEDMAAEQKARTTYDNILRLIKEPDVCEPIKFLRMREIVHFQRFGEAKRAKLSGFWGYFESGIH</sequence>
<evidence type="ECO:0000313" key="5">
    <source>
        <dbReference type="Proteomes" id="UP000236311"/>
    </source>
</evidence>
<feature type="binding site" evidence="2">
    <location>
        <position position="35"/>
    </location>
    <ligand>
        <name>Mn(2+)</name>
        <dbReference type="ChEBI" id="CHEBI:29035"/>
        <label>1</label>
    </ligand>
</feature>
<dbReference type="RefSeq" id="WP_103242209.1">
    <property type="nucleotide sequence ID" value="NZ_JANJZD010000049.1"/>
</dbReference>
<comment type="cofactor">
    <cofactor evidence="2">
        <name>Mn(2+)</name>
        <dbReference type="ChEBI" id="CHEBI:29035"/>
    </cofactor>
    <text evidence="2">Binds 2 manganese ions per subunit.</text>
</comment>
<dbReference type="InterPro" id="IPR012347">
    <property type="entry name" value="Ferritin-like"/>
</dbReference>
<comment type="cofactor">
    <cofactor evidence="3">
        <name>Ca(2+)</name>
        <dbReference type="ChEBI" id="CHEBI:29108"/>
    </cofactor>
    <text evidence="3">Binds 1 Ca(2+) ion per subunit.</text>
</comment>
<keyword evidence="2" id="KW-0479">Metal-binding</keyword>
<feature type="binding site" evidence="2">
    <location>
        <position position="136"/>
    </location>
    <ligand>
        <name>Mn(2+)</name>
        <dbReference type="ChEBI" id="CHEBI:29035"/>
        <label>1</label>
    </ligand>
</feature>
<feature type="binding site" evidence="3">
    <location>
        <position position="60"/>
    </location>
    <ligand>
        <name>Ca(2+)</name>
        <dbReference type="ChEBI" id="CHEBI:29108"/>
    </ligand>
</feature>
<proteinExistence type="inferred from homology"/>
<organism evidence="4 5">
    <name type="scientific">Acetatifactor muris</name>
    <dbReference type="NCBI Taxonomy" id="879566"/>
    <lineage>
        <taxon>Bacteria</taxon>
        <taxon>Bacillati</taxon>
        <taxon>Bacillota</taxon>
        <taxon>Clostridia</taxon>
        <taxon>Lachnospirales</taxon>
        <taxon>Lachnospiraceae</taxon>
        <taxon>Acetatifactor</taxon>
    </lineage>
</organism>
<keyword evidence="5" id="KW-1185">Reference proteome</keyword>
<dbReference type="GO" id="GO:0046872">
    <property type="term" value="F:metal ion binding"/>
    <property type="evidence" value="ECO:0007669"/>
    <property type="project" value="UniProtKB-KW"/>
</dbReference>